<keyword evidence="3" id="KW-1185">Reference proteome</keyword>
<reference evidence="2 3" key="1">
    <citation type="submission" date="2019-05" db="EMBL/GenBank/DDBJ databases">
        <title>Panacibacter sp. strain 17mud1-8 Genome sequencing and assembly.</title>
        <authorList>
            <person name="Chhetri G."/>
        </authorList>
    </citation>
    <scope>NUCLEOTIDE SEQUENCE [LARGE SCALE GENOMIC DNA]</scope>
    <source>
        <strain evidence="2 3">17mud1-8</strain>
    </source>
</reference>
<gene>
    <name evidence="2" type="ORF">FC093_17345</name>
</gene>
<organism evidence="2 3">
    <name type="scientific">Ilyomonas limi</name>
    <dbReference type="NCBI Taxonomy" id="2575867"/>
    <lineage>
        <taxon>Bacteria</taxon>
        <taxon>Pseudomonadati</taxon>
        <taxon>Bacteroidota</taxon>
        <taxon>Chitinophagia</taxon>
        <taxon>Chitinophagales</taxon>
        <taxon>Chitinophagaceae</taxon>
        <taxon>Ilyomonas</taxon>
    </lineage>
</organism>
<evidence type="ECO:0000313" key="2">
    <source>
        <dbReference type="EMBL" id="TKK66347.1"/>
    </source>
</evidence>
<comment type="caution">
    <text evidence="2">The sequence shown here is derived from an EMBL/GenBank/DDBJ whole genome shotgun (WGS) entry which is preliminary data.</text>
</comment>
<dbReference type="CDD" id="cd00038">
    <property type="entry name" value="CAP_ED"/>
    <property type="match status" value="1"/>
</dbReference>
<protein>
    <submittedName>
        <fullName evidence="2">Cyclic nucleotide-binding domain-containing protein</fullName>
    </submittedName>
</protein>
<evidence type="ECO:0000313" key="3">
    <source>
        <dbReference type="Proteomes" id="UP000305848"/>
    </source>
</evidence>
<name>A0A4U3KYY9_9BACT</name>
<dbReference type="OrthoDB" id="680421at2"/>
<dbReference type="InterPro" id="IPR014710">
    <property type="entry name" value="RmlC-like_jellyroll"/>
</dbReference>
<dbReference type="SUPFAM" id="SSF51206">
    <property type="entry name" value="cAMP-binding domain-like"/>
    <property type="match status" value="1"/>
</dbReference>
<dbReference type="InterPro" id="IPR018490">
    <property type="entry name" value="cNMP-bd_dom_sf"/>
</dbReference>
<dbReference type="Proteomes" id="UP000305848">
    <property type="component" value="Unassembled WGS sequence"/>
</dbReference>
<dbReference type="Pfam" id="PF00027">
    <property type="entry name" value="cNMP_binding"/>
    <property type="match status" value="1"/>
</dbReference>
<accession>A0A4U3KYY9</accession>
<evidence type="ECO:0000259" key="1">
    <source>
        <dbReference type="Pfam" id="PF00027"/>
    </source>
</evidence>
<dbReference type="AlphaFoldDB" id="A0A4U3KYY9"/>
<dbReference type="Gene3D" id="2.60.120.10">
    <property type="entry name" value="Jelly Rolls"/>
    <property type="match status" value="1"/>
</dbReference>
<dbReference type="InterPro" id="IPR000595">
    <property type="entry name" value="cNMP-bd_dom"/>
</dbReference>
<feature type="domain" description="Cyclic nucleotide-binding" evidence="1">
    <location>
        <begin position="32"/>
        <end position="119"/>
    </location>
</feature>
<dbReference type="EMBL" id="SZQL01000015">
    <property type="protein sequence ID" value="TKK66347.1"/>
    <property type="molecule type" value="Genomic_DNA"/>
</dbReference>
<proteinExistence type="predicted"/>
<sequence length="149" mass="17290">MCCMEKVLQLLNSISPLSPALESHLQHILKRNSFQKDSYLLQAGQVSNCIHYIELGLVRGFYYNGAQEINIWFMQAGNVVISAVSFMRQVKSSQYIQAVEDCITWSITYQQLQDIYKRYPEFNLHRATLIEKCFVASKKWQRMLSLNSA</sequence>